<dbReference type="SUPFAM" id="SSF89915">
    <property type="entry name" value="DNA-binding protein Tfx"/>
    <property type="match status" value="1"/>
</dbReference>
<reference evidence="2" key="1">
    <citation type="submission" date="2021-06" db="EMBL/GenBank/DDBJ databases">
        <title>Halomicroarcula sp. F24A a new haloarchaeum isolated from saline soil.</title>
        <authorList>
            <person name="Duran-Viseras A."/>
            <person name="Sanchez-Porro C."/>
            <person name="Ventosa A."/>
        </authorList>
    </citation>
    <scope>NUCLEOTIDE SEQUENCE</scope>
    <source>
        <strain evidence="2">F24A</strain>
    </source>
</reference>
<comment type="caution">
    <text evidence="2">The sequence shown here is derived from an EMBL/GenBank/DDBJ whole genome shotgun (WGS) entry which is preliminary data.</text>
</comment>
<evidence type="ECO:0000313" key="3">
    <source>
        <dbReference type="Proteomes" id="UP000783863"/>
    </source>
</evidence>
<accession>A0A8J8CA11</accession>
<dbReference type="Gene3D" id="3.30.1190.10">
    <property type="entry name" value="DNA-binding protein Tfx superfamily, archaea"/>
    <property type="match status" value="1"/>
</dbReference>
<dbReference type="NCBIfam" id="TIGR00721">
    <property type="entry name" value="tfx"/>
    <property type="match status" value="1"/>
</dbReference>
<dbReference type="InterPro" id="IPR004645">
    <property type="entry name" value="Tfx_DNA-bd_arc"/>
</dbReference>
<sequence>MVETDGTILTERQLEVLERRESGATQRAVAEELGTTASNVSAIERAAEANVEKARRTLELVRALRAPVQFTVAAGASFDDLVTAVYDHGDEAGVKIAYCRPELYAHLYGLLADVTDANQLTAEVTVGLTEDGDVTVYADEHAVGSGGDSGSGERGEIS</sequence>
<dbReference type="CDD" id="cd00093">
    <property type="entry name" value="HTH_XRE"/>
    <property type="match status" value="1"/>
</dbReference>
<dbReference type="RefSeq" id="WP_220590097.1">
    <property type="nucleotide sequence ID" value="NZ_RKLQ01000006.1"/>
</dbReference>
<proteinExistence type="predicted"/>
<gene>
    <name evidence="2" type="ORF">EGD98_19870</name>
</gene>
<dbReference type="AlphaFoldDB" id="A0A8J8CA11"/>
<evidence type="ECO:0000313" key="2">
    <source>
        <dbReference type="EMBL" id="MBX0305907.1"/>
    </source>
</evidence>
<dbReference type="InterPro" id="IPR036657">
    <property type="entry name" value="Tfx_DNA-bd_sf_arc"/>
</dbReference>
<name>A0A8J8CA11_9EURY</name>
<dbReference type="InterPro" id="IPR001387">
    <property type="entry name" value="Cro/C1-type_HTH"/>
</dbReference>
<dbReference type="InterPro" id="IPR029291">
    <property type="entry name" value="Tfx_C"/>
</dbReference>
<organism evidence="2 3">
    <name type="scientific">Haloarcula salinisoli</name>
    <dbReference type="NCBI Taxonomy" id="2487746"/>
    <lineage>
        <taxon>Archaea</taxon>
        <taxon>Methanobacteriati</taxon>
        <taxon>Methanobacteriota</taxon>
        <taxon>Stenosarchaea group</taxon>
        <taxon>Halobacteria</taxon>
        <taxon>Halobacteriales</taxon>
        <taxon>Haloarculaceae</taxon>
        <taxon>Haloarcula</taxon>
    </lineage>
</organism>
<dbReference type="Pfam" id="PF14601">
    <property type="entry name" value="TFX_C"/>
    <property type="match status" value="1"/>
</dbReference>
<keyword evidence="3" id="KW-1185">Reference proteome</keyword>
<protein>
    <submittedName>
        <fullName evidence="2">Tfx family DNA-binding protein</fullName>
    </submittedName>
</protein>
<evidence type="ECO:0000259" key="1">
    <source>
        <dbReference type="Pfam" id="PF14601"/>
    </source>
</evidence>
<dbReference type="GO" id="GO:0003677">
    <property type="term" value="F:DNA binding"/>
    <property type="evidence" value="ECO:0007669"/>
    <property type="project" value="UniProtKB-KW"/>
</dbReference>
<keyword evidence="2" id="KW-0238">DNA-binding</keyword>
<dbReference type="Proteomes" id="UP000783863">
    <property type="component" value="Unassembled WGS sequence"/>
</dbReference>
<feature type="domain" description="DNA binding protein Tfx C-terminal" evidence="1">
    <location>
        <begin position="54"/>
        <end position="136"/>
    </location>
</feature>
<dbReference type="EMBL" id="RKLQ01000006">
    <property type="protein sequence ID" value="MBX0305907.1"/>
    <property type="molecule type" value="Genomic_DNA"/>
</dbReference>